<feature type="region of interest" description="Disordered" evidence="1">
    <location>
        <begin position="1"/>
        <end position="58"/>
    </location>
</feature>
<sequence>MEIKYMTNEGEADVNISNQNESANANTSTIEDISRSHLPPREEPGSASSGRKRKKNQADLSTIYEAVNTMIADMKEACVMLSKSVHFDIVQEKFLELPRALHSIDGLTSAQVCMAIRKFEKHPNEVLLFFGTNLEDLLEMVQDFHAND</sequence>
<dbReference type="EMBL" id="MTKT01001932">
    <property type="protein sequence ID" value="OWM83242.1"/>
    <property type="molecule type" value="Genomic_DNA"/>
</dbReference>
<comment type="caution">
    <text evidence="2">The sequence shown here is derived from an EMBL/GenBank/DDBJ whole genome shotgun (WGS) entry which is preliminary data.</text>
</comment>
<reference evidence="3" key="1">
    <citation type="journal article" date="2017" name="Plant J.">
        <title>The pomegranate (Punica granatum L.) genome and the genomics of punicalagin biosynthesis.</title>
        <authorList>
            <person name="Qin G."/>
            <person name="Xu C."/>
            <person name="Ming R."/>
            <person name="Tang H."/>
            <person name="Guyot R."/>
            <person name="Kramer E.M."/>
            <person name="Hu Y."/>
            <person name="Yi X."/>
            <person name="Qi Y."/>
            <person name="Xu X."/>
            <person name="Gao Z."/>
            <person name="Pan H."/>
            <person name="Jian J."/>
            <person name="Tian Y."/>
            <person name="Yue Z."/>
            <person name="Xu Y."/>
        </authorList>
    </citation>
    <scope>NUCLEOTIDE SEQUENCE [LARGE SCALE GENOMIC DNA]</scope>
    <source>
        <strain evidence="3">cv. Dabenzi</strain>
    </source>
</reference>
<evidence type="ECO:0000313" key="2">
    <source>
        <dbReference type="EMBL" id="OWM83242.1"/>
    </source>
</evidence>
<accession>A0A218XFX7</accession>
<protein>
    <submittedName>
        <fullName evidence="2">Uncharacterized protein</fullName>
    </submittedName>
</protein>
<dbReference type="AlphaFoldDB" id="A0A218XFX7"/>
<proteinExistence type="predicted"/>
<gene>
    <name evidence="2" type="ORF">CDL15_Pgr012723</name>
</gene>
<organism evidence="2 3">
    <name type="scientific">Punica granatum</name>
    <name type="common">Pomegranate</name>
    <dbReference type="NCBI Taxonomy" id="22663"/>
    <lineage>
        <taxon>Eukaryota</taxon>
        <taxon>Viridiplantae</taxon>
        <taxon>Streptophyta</taxon>
        <taxon>Embryophyta</taxon>
        <taxon>Tracheophyta</taxon>
        <taxon>Spermatophyta</taxon>
        <taxon>Magnoliopsida</taxon>
        <taxon>eudicotyledons</taxon>
        <taxon>Gunneridae</taxon>
        <taxon>Pentapetalae</taxon>
        <taxon>rosids</taxon>
        <taxon>malvids</taxon>
        <taxon>Myrtales</taxon>
        <taxon>Lythraceae</taxon>
        <taxon>Punica</taxon>
    </lineage>
</organism>
<evidence type="ECO:0000313" key="3">
    <source>
        <dbReference type="Proteomes" id="UP000197138"/>
    </source>
</evidence>
<dbReference type="Proteomes" id="UP000197138">
    <property type="component" value="Unassembled WGS sequence"/>
</dbReference>
<evidence type="ECO:0000256" key="1">
    <source>
        <dbReference type="SAM" id="MobiDB-lite"/>
    </source>
</evidence>
<name>A0A218XFX7_PUNGR</name>
<feature type="compositionally biased region" description="Polar residues" evidence="1">
    <location>
        <begin position="15"/>
        <end position="31"/>
    </location>
</feature>
<feature type="compositionally biased region" description="Basic and acidic residues" evidence="1">
    <location>
        <begin position="32"/>
        <end position="44"/>
    </location>
</feature>